<reference evidence="1 2" key="1">
    <citation type="submission" date="2022-10" db="EMBL/GenBank/DDBJ databases">
        <title>Chitinophaga nivalis PC15 sp. nov., isolated from Pyeongchang county, South Korea.</title>
        <authorList>
            <person name="Trinh H.N."/>
        </authorList>
    </citation>
    <scope>NUCLEOTIDE SEQUENCE [LARGE SCALE GENOMIC DNA]</scope>
    <source>
        <strain evidence="1 2">PC14</strain>
    </source>
</reference>
<accession>A0ABT3ILW3</accession>
<comment type="caution">
    <text evidence="1">The sequence shown here is derived from an EMBL/GenBank/DDBJ whole genome shotgun (WGS) entry which is preliminary data.</text>
</comment>
<evidence type="ECO:0000313" key="2">
    <source>
        <dbReference type="Proteomes" id="UP001207742"/>
    </source>
</evidence>
<keyword evidence="2" id="KW-1185">Reference proteome</keyword>
<dbReference type="InterPro" id="IPR058238">
    <property type="entry name" value="Lant_leader_dom"/>
</dbReference>
<dbReference type="EMBL" id="JAPDNS010000001">
    <property type="protein sequence ID" value="MCW3484765.1"/>
    <property type="molecule type" value="Genomic_DNA"/>
</dbReference>
<dbReference type="Proteomes" id="UP001207742">
    <property type="component" value="Unassembled WGS sequence"/>
</dbReference>
<name>A0ABT3ILW3_9BACT</name>
<protein>
    <submittedName>
        <fullName evidence="1">Class I lanthipeptide</fullName>
    </submittedName>
</protein>
<organism evidence="1 2">
    <name type="scientific">Chitinophaga nivalis</name>
    <dbReference type="NCBI Taxonomy" id="2991709"/>
    <lineage>
        <taxon>Bacteria</taxon>
        <taxon>Pseudomonadati</taxon>
        <taxon>Bacteroidota</taxon>
        <taxon>Chitinophagia</taxon>
        <taxon>Chitinophagales</taxon>
        <taxon>Chitinophagaceae</taxon>
        <taxon>Chitinophaga</taxon>
    </lineage>
</organism>
<dbReference type="RefSeq" id="WP_264730621.1">
    <property type="nucleotide sequence ID" value="NZ_JAPDNR010000001.1"/>
</dbReference>
<dbReference type="NCBIfam" id="NF038153">
    <property type="entry name" value="lant_leader_L1a"/>
    <property type="match status" value="1"/>
</dbReference>
<evidence type="ECO:0000313" key="1">
    <source>
        <dbReference type="EMBL" id="MCW3484765.1"/>
    </source>
</evidence>
<sequence>MKKMKVDLNKKLFLNKSTVVSLSSDMQQQLAGGVRTMDVLCTVTINPRTKLSRQAPRPDCLCCADPVVDTTIIHTIAQ</sequence>
<gene>
    <name evidence="1" type="ORF">OL497_12710</name>
</gene>
<proteinExistence type="predicted"/>